<evidence type="ECO:0000256" key="3">
    <source>
        <dbReference type="ARBA" id="ARBA00022448"/>
    </source>
</evidence>
<sequence length="251" mass="27816">MSSRSVASARSEPEQRRVNAVSSNNTLPSVSSNHHNSPKGDAESRASTRVSHASTRASAQSNNNGNINPNITNNGLNNNNNNIKNGRGVNAAVSRGASSSKMHKAEALARFHPKMITAQIISLQCFQYLAQSILIQINFLLFSIPTSVDRIFTDKYLHIWRRDGIADCIMMLMAALFGAVGLALIVEKSKKCLDFTVTYFILHLILSTMYNGFPTTFDWWIVHVLSLLVMVVLGEYLCSLKELEMIPLLQF</sequence>
<keyword evidence="7" id="KW-0333">Golgi apparatus</keyword>
<evidence type="ECO:0000256" key="8">
    <source>
        <dbReference type="ARBA" id="ARBA00023136"/>
    </source>
</evidence>
<evidence type="ECO:0000256" key="2">
    <source>
        <dbReference type="ARBA" id="ARBA00008160"/>
    </source>
</evidence>
<feature type="transmembrane region" description="Helical" evidence="10">
    <location>
        <begin position="164"/>
        <end position="186"/>
    </location>
</feature>
<comment type="subcellular location">
    <subcellularLocation>
        <location evidence="1">Golgi apparatus membrane</location>
        <topology evidence="1">Multi-pass membrane protein</topology>
    </subcellularLocation>
</comment>
<evidence type="ECO:0000256" key="5">
    <source>
        <dbReference type="ARBA" id="ARBA00022927"/>
    </source>
</evidence>
<feature type="compositionally biased region" description="Low complexity" evidence="9">
    <location>
        <begin position="62"/>
        <end position="88"/>
    </location>
</feature>
<dbReference type="GO" id="GO:0043001">
    <property type="term" value="P:Golgi to plasma membrane protein transport"/>
    <property type="evidence" value="ECO:0007669"/>
    <property type="project" value="TreeGrafter"/>
</dbReference>
<evidence type="ECO:0008006" key="12">
    <source>
        <dbReference type="Google" id="ProtNLM"/>
    </source>
</evidence>
<feature type="transmembrane region" description="Helical" evidence="10">
    <location>
        <begin position="193"/>
        <end position="213"/>
    </location>
</feature>
<dbReference type="Pfam" id="PF09801">
    <property type="entry name" value="SYS1"/>
    <property type="match status" value="1"/>
</dbReference>
<keyword evidence="3" id="KW-0813">Transport</keyword>
<accession>A0A7S3DXW5</accession>
<organism evidence="11">
    <name type="scientific">Entomoneis paludosa</name>
    <dbReference type="NCBI Taxonomy" id="265537"/>
    <lineage>
        <taxon>Eukaryota</taxon>
        <taxon>Sar</taxon>
        <taxon>Stramenopiles</taxon>
        <taxon>Ochrophyta</taxon>
        <taxon>Bacillariophyta</taxon>
        <taxon>Bacillariophyceae</taxon>
        <taxon>Bacillariophycidae</taxon>
        <taxon>Entomoneidaceae</taxon>
        <taxon>Entomoneis</taxon>
    </lineage>
</organism>
<dbReference type="AlphaFoldDB" id="A0A7S3DXW5"/>
<dbReference type="GO" id="GO:0006895">
    <property type="term" value="P:Golgi to endosome transport"/>
    <property type="evidence" value="ECO:0007669"/>
    <property type="project" value="TreeGrafter"/>
</dbReference>
<reference evidence="11" key="1">
    <citation type="submission" date="2021-01" db="EMBL/GenBank/DDBJ databases">
        <authorList>
            <person name="Corre E."/>
            <person name="Pelletier E."/>
            <person name="Niang G."/>
            <person name="Scheremetjew M."/>
            <person name="Finn R."/>
            <person name="Kale V."/>
            <person name="Holt S."/>
            <person name="Cochrane G."/>
            <person name="Meng A."/>
            <person name="Brown T."/>
            <person name="Cohen L."/>
        </authorList>
    </citation>
    <scope>NUCLEOTIDE SEQUENCE</scope>
    <source>
        <strain evidence="11">CCMP125</strain>
    </source>
</reference>
<evidence type="ECO:0000313" key="11">
    <source>
        <dbReference type="EMBL" id="CAD9991449.1"/>
    </source>
</evidence>
<evidence type="ECO:0000256" key="4">
    <source>
        <dbReference type="ARBA" id="ARBA00022692"/>
    </source>
</evidence>
<dbReference type="GO" id="GO:0034067">
    <property type="term" value="P:protein localization to Golgi apparatus"/>
    <property type="evidence" value="ECO:0007669"/>
    <property type="project" value="TreeGrafter"/>
</dbReference>
<keyword evidence="8 10" id="KW-0472">Membrane</keyword>
<gene>
    <name evidence="11" type="ORF">APAL1065_LOCUS25384</name>
</gene>
<evidence type="ECO:0000256" key="6">
    <source>
        <dbReference type="ARBA" id="ARBA00022989"/>
    </source>
</evidence>
<evidence type="ECO:0000256" key="7">
    <source>
        <dbReference type="ARBA" id="ARBA00023034"/>
    </source>
</evidence>
<dbReference type="InterPro" id="IPR019185">
    <property type="entry name" value="Integral_membrane_SYS1-rel"/>
</dbReference>
<dbReference type="EMBL" id="HBHT01037768">
    <property type="protein sequence ID" value="CAD9991449.1"/>
    <property type="molecule type" value="Transcribed_RNA"/>
</dbReference>
<dbReference type="PANTHER" id="PTHR12952:SF0">
    <property type="entry name" value="PROTEIN SYS1 HOMOLOG"/>
    <property type="match status" value="1"/>
</dbReference>
<comment type="similarity">
    <text evidence="2">Belongs to the SYS1 family.</text>
</comment>
<feature type="transmembrane region" description="Helical" evidence="10">
    <location>
        <begin position="120"/>
        <end position="144"/>
    </location>
</feature>
<feature type="compositionally biased region" description="Polar residues" evidence="9">
    <location>
        <begin position="20"/>
        <end position="35"/>
    </location>
</feature>
<dbReference type="GO" id="GO:0000139">
    <property type="term" value="C:Golgi membrane"/>
    <property type="evidence" value="ECO:0007669"/>
    <property type="project" value="UniProtKB-SubCell"/>
</dbReference>
<evidence type="ECO:0000256" key="9">
    <source>
        <dbReference type="SAM" id="MobiDB-lite"/>
    </source>
</evidence>
<dbReference type="GO" id="GO:0005829">
    <property type="term" value="C:cytosol"/>
    <property type="evidence" value="ECO:0007669"/>
    <property type="project" value="GOC"/>
</dbReference>
<evidence type="ECO:0000256" key="1">
    <source>
        <dbReference type="ARBA" id="ARBA00004653"/>
    </source>
</evidence>
<proteinExistence type="inferred from homology"/>
<keyword evidence="4 10" id="KW-0812">Transmembrane</keyword>
<dbReference type="GO" id="GO:0005802">
    <property type="term" value="C:trans-Golgi network"/>
    <property type="evidence" value="ECO:0007669"/>
    <property type="project" value="TreeGrafter"/>
</dbReference>
<dbReference type="PANTHER" id="PTHR12952">
    <property type="entry name" value="SYS1"/>
    <property type="match status" value="1"/>
</dbReference>
<name>A0A7S3DXW5_9STRA</name>
<keyword evidence="5" id="KW-0653">Protein transport</keyword>
<feature type="compositionally biased region" description="Polar residues" evidence="9">
    <location>
        <begin position="47"/>
        <end position="61"/>
    </location>
</feature>
<evidence type="ECO:0000256" key="10">
    <source>
        <dbReference type="SAM" id="Phobius"/>
    </source>
</evidence>
<feature type="region of interest" description="Disordered" evidence="9">
    <location>
        <begin position="1"/>
        <end position="88"/>
    </location>
</feature>
<keyword evidence="6 10" id="KW-1133">Transmembrane helix</keyword>
<protein>
    <recommendedName>
        <fullName evidence="12">Protein SYS1 homolog</fullName>
    </recommendedName>
</protein>